<dbReference type="RefSeq" id="WP_252664812.1">
    <property type="nucleotide sequence ID" value="NZ_CP098611.1"/>
</dbReference>
<evidence type="ECO:0000256" key="3">
    <source>
        <dbReference type="ARBA" id="ARBA00022989"/>
    </source>
</evidence>
<keyword evidence="3 5" id="KW-1133">Transmembrane helix</keyword>
<comment type="subcellular location">
    <subcellularLocation>
        <location evidence="1">Membrane</location>
        <topology evidence="1">Multi-pass membrane protein</topology>
    </subcellularLocation>
</comment>
<dbReference type="InterPro" id="IPR002810">
    <property type="entry name" value="NfeD-like_C"/>
</dbReference>
<name>A0ABY5AWJ0_9CYAN</name>
<evidence type="ECO:0000259" key="6">
    <source>
        <dbReference type="Pfam" id="PF01957"/>
    </source>
</evidence>
<gene>
    <name evidence="7" type="ORF">NEA10_08100</name>
</gene>
<keyword evidence="4 5" id="KW-0472">Membrane</keyword>
<protein>
    <submittedName>
        <fullName evidence="7">NfeD family protein</fullName>
    </submittedName>
</protein>
<dbReference type="InterPro" id="IPR052165">
    <property type="entry name" value="Membrane_assoc_protease"/>
</dbReference>
<accession>A0ABY5AWJ0</accession>
<feature type="domain" description="NfeD-like C-terminal" evidence="6">
    <location>
        <begin position="89"/>
        <end position="139"/>
    </location>
</feature>
<feature type="transmembrane region" description="Helical" evidence="5">
    <location>
        <begin position="35"/>
        <end position="52"/>
    </location>
</feature>
<evidence type="ECO:0000256" key="5">
    <source>
        <dbReference type="SAM" id="Phobius"/>
    </source>
</evidence>
<dbReference type="PANTHER" id="PTHR33507">
    <property type="entry name" value="INNER MEMBRANE PROTEIN YBBJ"/>
    <property type="match status" value="1"/>
</dbReference>
<evidence type="ECO:0000256" key="4">
    <source>
        <dbReference type="ARBA" id="ARBA00023136"/>
    </source>
</evidence>
<keyword evidence="2 5" id="KW-0812">Transmembrane</keyword>
<dbReference type="EMBL" id="CP098611">
    <property type="protein sequence ID" value="USR92666.1"/>
    <property type="molecule type" value="Genomic_DNA"/>
</dbReference>
<organism evidence="7 8">
    <name type="scientific">Phormidium yuhuli AB48</name>
    <dbReference type="NCBI Taxonomy" id="2940671"/>
    <lineage>
        <taxon>Bacteria</taxon>
        <taxon>Bacillati</taxon>
        <taxon>Cyanobacteriota</taxon>
        <taxon>Cyanophyceae</taxon>
        <taxon>Oscillatoriophycideae</taxon>
        <taxon>Oscillatoriales</taxon>
        <taxon>Oscillatoriaceae</taxon>
        <taxon>Phormidium</taxon>
        <taxon>Phormidium yuhuli</taxon>
    </lineage>
</organism>
<keyword evidence="8" id="KW-1185">Reference proteome</keyword>
<sequence length="146" mass="16117">MDFPTSMESFTLLWLGLGILFCLMELFLPTAFVELSMGLAAFVVALLSLVIPQPSIQIFLWMVLALGFLFTLKQFVPKKSSYVLAEATEAETLTAIEPGKLGRVLFEGNSWQARCEGDFSIPAHSKALVVGRQGNTLLVLPEDFEE</sequence>
<dbReference type="Proteomes" id="UP001056708">
    <property type="component" value="Chromosome"/>
</dbReference>
<evidence type="ECO:0000313" key="8">
    <source>
        <dbReference type="Proteomes" id="UP001056708"/>
    </source>
</evidence>
<dbReference type="Pfam" id="PF01957">
    <property type="entry name" value="NfeD"/>
    <property type="match status" value="1"/>
</dbReference>
<dbReference type="PANTHER" id="PTHR33507:SF3">
    <property type="entry name" value="INNER MEMBRANE PROTEIN YBBJ"/>
    <property type="match status" value="1"/>
</dbReference>
<evidence type="ECO:0000256" key="1">
    <source>
        <dbReference type="ARBA" id="ARBA00004141"/>
    </source>
</evidence>
<dbReference type="InterPro" id="IPR012340">
    <property type="entry name" value="NA-bd_OB-fold"/>
</dbReference>
<reference evidence="7" key="1">
    <citation type="submission" date="2022-06" db="EMBL/GenBank/DDBJ databases">
        <title>Genome sequence of Phormidium yuhuli AB48 isolated from an industrial photobioreactor environment.</title>
        <authorList>
            <person name="Qiu Y."/>
            <person name="Noonan A.J.C."/>
            <person name="Dofher K."/>
            <person name="Koch M."/>
            <person name="Kieft B."/>
            <person name="Lin X."/>
            <person name="Ziels R.M."/>
            <person name="Hallam S.J."/>
        </authorList>
    </citation>
    <scope>NUCLEOTIDE SEQUENCE</scope>
    <source>
        <strain evidence="7">AB48</strain>
    </source>
</reference>
<evidence type="ECO:0000313" key="7">
    <source>
        <dbReference type="EMBL" id="USR92666.1"/>
    </source>
</evidence>
<evidence type="ECO:0000256" key="2">
    <source>
        <dbReference type="ARBA" id="ARBA00022692"/>
    </source>
</evidence>
<dbReference type="Gene3D" id="2.40.50.140">
    <property type="entry name" value="Nucleic acid-binding proteins"/>
    <property type="match status" value="1"/>
</dbReference>
<proteinExistence type="predicted"/>
<feature type="transmembrane region" description="Helical" evidence="5">
    <location>
        <begin position="12"/>
        <end position="28"/>
    </location>
</feature>